<geneLocation type="plasmid" evidence="2">
    <name>pColt5.8d</name>
</geneLocation>
<gene>
    <name evidence="2" type="ORF">pC5.8d_738</name>
</gene>
<name>A0A7S4ZSZ9_RHIRH</name>
<dbReference type="EMBL" id="MK318974">
    <property type="protein sequence ID" value="QCL10041.1"/>
    <property type="molecule type" value="Genomic_DNA"/>
</dbReference>
<evidence type="ECO:0000256" key="1">
    <source>
        <dbReference type="SAM" id="MobiDB-lite"/>
    </source>
</evidence>
<reference evidence="2" key="1">
    <citation type="submission" date="2018-12" db="EMBL/GenBank/DDBJ databases">
        <title>Three Rhizobium rhizogenes strains isolated from the same crown gall tumor carry diverse plasmids.</title>
        <authorList>
            <person name="Pulawska J."/>
            <person name="Kuzmanovic N."/>
        </authorList>
    </citation>
    <scope>NUCLEOTIDE SEQUENCE</scope>
    <source>
        <strain evidence="2">Colt5.8</strain>
        <plasmid evidence="2">pColt5.8d</plasmid>
    </source>
</reference>
<evidence type="ECO:0000313" key="2">
    <source>
        <dbReference type="EMBL" id="QCL10041.1"/>
    </source>
</evidence>
<accession>A0A7S4ZSZ9</accession>
<proteinExistence type="predicted"/>
<protein>
    <submittedName>
        <fullName evidence="2">Uncharacterized protein</fullName>
    </submittedName>
</protein>
<organism evidence="2">
    <name type="scientific">Rhizobium rhizogenes</name>
    <name type="common">Agrobacterium rhizogenes</name>
    <dbReference type="NCBI Taxonomy" id="359"/>
    <lineage>
        <taxon>Bacteria</taxon>
        <taxon>Pseudomonadati</taxon>
        <taxon>Pseudomonadota</taxon>
        <taxon>Alphaproteobacteria</taxon>
        <taxon>Hyphomicrobiales</taxon>
        <taxon>Rhizobiaceae</taxon>
        <taxon>Rhizobium/Agrobacterium group</taxon>
        <taxon>Rhizobium</taxon>
    </lineage>
</organism>
<feature type="compositionally biased region" description="Polar residues" evidence="1">
    <location>
        <begin position="35"/>
        <end position="49"/>
    </location>
</feature>
<keyword evidence="2" id="KW-0614">Plasmid</keyword>
<feature type="region of interest" description="Disordered" evidence="1">
    <location>
        <begin position="35"/>
        <end position="57"/>
    </location>
</feature>
<sequence>MRKSSAAFNESQAFRSLRPLDNLAVDLPLCDSAVSHSDNRQSLAKSTHFANGLEKRP</sequence>
<dbReference type="AlphaFoldDB" id="A0A7S4ZSZ9"/>